<dbReference type="GO" id="GO:0004175">
    <property type="term" value="F:endopeptidase activity"/>
    <property type="evidence" value="ECO:0007669"/>
    <property type="project" value="UniProtKB-ARBA"/>
</dbReference>
<dbReference type="InterPro" id="IPR052710">
    <property type="entry name" value="CAAX_protease"/>
</dbReference>
<feature type="domain" description="CAAX prenyl protease 2/Lysostaphin resistance protein A-like" evidence="2">
    <location>
        <begin position="127"/>
        <end position="226"/>
    </location>
</feature>
<proteinExistence type="predicted"/>
<dbReference type="PANTHER" id="PTHR36435">
    <property type="entry name" value="SLR1288 PROTEIN"/>
    <property type="match status" value="1"/>
</dbReference>
<dbReference type="PANTHER" id="PTHR36435:SF1">
    <property type="entry name" value="CAAX AMINO TERMINAL PROTEASE FAMILY PROTEIN"/>
    <property type="match status" value="1"/>
</dbReference>
<feature type="transmembrane region" description="Helical" evidence="1">
    <location>
        <begin position="31"/>
        <end position="48"/>
    </location>
</feature>
<feature type="transmembrane region" description="Helical" evidence="1">
    <location>
        <begin position="186"/>
        <end position="206"/>
    </location>
</feature>
<feature type="transmembrane region" description="Helical" evidence="1">
    <location>
        <begin position="160"/>
        <end position="180"/>
    </location>
</feature>
<accession>A0A1I6LSL6</accession>
<evidence type="ECO:0000256" key="1">
    <source>
        <dbReference type="SAM" id="Phobius"/>
    </source>
</evidence>
<keyword evidence="4" id="KW-1185">Reference proteome</keyword>
<dbReference type="Pfam" id="PF02517">
    <property type="entry name" value="Rce1-like"/>
    <property type="match status" value="1"/>
</dbReference>
<reference evidence="3 4" key="1">
    <citation type="submission" date="2016-10" db="EMBL/GenBank/DDBJ databases">
        <authorList>
            <person name="de Groot N.N."/>
        </authorList>
    </citation>
    <scope>NUCLEOTIDE SEQUENCE [LARGE SCALE GENOMIC DNA]</scope>
    <source>
        <strain evidence="3 4">DSM 21001</strain>
    </source>
</reference>
<keyword evidence="1" id="KW-0812">Transmembrane</keyword>
<evidence type="ECO:0000313" key="4">
    <source>
        <dbReference type="Proteomes" id="UP000199024"/>
    </source>
</evidence>
<organism evidence="3 4">
    <name type="scientific">Granulicella pectinivorans</name>
    <dbReference type="NCBI Taxonomy" id="474950"/>
    <lineage>
        <taxon>Bacteria</taxon>
        <taxon>Pseudomonadati</taxon>
        <taxon>Acidobacteriota</taxon>
        <taxon>Terriglobia</taxon>
        <taxon>Terriglobales</taxon>
        <taxon>Acidobacteriaceae</taxon>
        <taxon>Granulicella</taxon>
    </lineage>
</organism>
<dbReference type="STRING" id="474950.SAMN05421771_1207"/>
<dbReference type="EMBL" id="FOZL01000001">
    <property type="protein sequence ID" value="SFS06424.1"/>
    <property type="molecule type" value="Genomic_DNA"/>
</dbReference>
<dbReference type="Proteomes" id="UP000199024">
    <property type="component" value="Unassembled WGS sequence"/>
</dbReference>
<sequence>MDILLFTLPALLGTFSGAALCVVFTRRVKLLWVLFAALYLAADTLILIFSPRLEHGQWNWSSKICSLLFALVVFFLFRLSRVEVGLVLPKDQLSWRWTLICIVGAVAFDGVLNYIFRTHQAPGLETIVYQATMPGLSEELTYRGISFALIQRAFSGAHGWWAKAAPALIPSLVFGLIHTYSPKNGFSYHEWSGFLFSLTLGLWFAWTRLRSGSLLGPIVAHNAANTAGCLIRGLR</sequence>
<name>A0A1I6LSL6_9BACT</name>
<protein>
    <recommendedName>
        <fullName evidence="2">CAAX prenyl protease 2/Lysostaphin resistance protein A-like domain-containing protein</fullName>
    </recommendedName>
</protein>
<keyword evidence="1" id="KW-0472">Membrane</keyword>
<dbReference type="AlphaFoldDB" id="A0A1I6LSL6"/>
<gene>
    <name evidence="3" type="ORF">SAMN05421771_1207</name>
</gene>
<feature type="transmembrane region" description="Helical" evidence="1">
    <location>
        <begin position="60"/>
        <end position="77"/>
    </location>
</feature>
<dbReference type="InterPro" id="IPR003675">
    <property type="entry name" value="Rce1/LyrA-like_dom"/>
</dbReference>
<evidence type="ECO:0000259" key="2">
    <source>
        <dbReference type="Pfam" id="PF02517"/>
    </source>
</evidence>
<feature type="transmembrane region" description="Helical" evidence="1">
    <location>
        <begin position="97"/>
        <end position="116"/>
    </location>
</feature>
<keyword evidence="1" id="KW-1133">Transmembrane helix</keyword>
<evidence type="ECO:0000313" key="3">
    <source>
        <dbReference type="EMBL" id="SFS06424.1"/>
    </source>
</evidence>
<dbReference type="GO" id="GO:0080120">
    <property type="term" value="P:CAAX-box protein maturation"/>
    <property type="evidence" value="ECO:0007669"/>
    <property type="project" value="UniProtKB-ARBA"/>
</dbReference>